<gene>
    <name evidence="1" type="ORF">PSON_ATCC_30995.1.T0110156</name>
</gene>
<proteinExistence type="predicted"/>
<comment type="caution">
    <text evidence="1">The sequence shown here is derived from an EMBL/GenBank/DDBJ whole genome shotgun (WGS) entry which is preliminary data.</text>
</comment>
<evidence type="ECO:0000313" key="1">
    <source>
        <dbReference type="EMBL" id="CAD8057335.1"/>
    </source>
</evidence>
<name>A0A8S1KTW1_9CILI</name>
<evidence type="ECO:0000313" key="2">
    <source>
        <dbReference type="Proteomes" id="UP000692954"/>
    </source>
</evidence>
<reference evidence="1" key="1">
    <citation type="submission" date="2021-01" db="EMBL/GenBank/DDBJ databases">
        <authorList>
            <consortium name="Genoscope - CEA"/>
            <person name="William W."/>
        </authorList>
    </citation>
    <scope>NUCLEOTIDE SEQUENCE</scope>
</reference>
<organism evidence="1 2">
    <name type="scientific">Paramecium sonneborni</name>
    <dbReference type="NCBI Taxonomy" id="65129"/>
    <lineage>
        <taxon>Eukaryota</taxon>
        <taxon>Sar</taxon>
        <taxon>Alveolata</taxon>
        <taxon>Ciliophora</taxon>
        <taxon>Intramacronucleata</taxon>
        <taxon>Oligohymenophorea</taxon>
        <taxon>Peniculida</taxon>
        <taxon>Parameciidae</taxon>
        <taxon>Paramecium</taxon>
    </lineage>
</organism>
<dbReference type="EMBL" id="CAJJDN010000011">
    <property type="protein sequence ID" value="CAD8057335.1"/>
    <property type="molecule type" value="Genomic_DNA"/>
</dbReference>
<dbReference type="AlphaFoldDB" id="A0A8S1KTW1"/>
<dbReference type="Proteomes" id="UP000692954">
    <property type="component" value="Unassembled WGS sequence"/>
</dbReference>
<keyword evidence="2" id="KW-1185">Reference proteome</keyword>
<sequence length="84" mass="10566">MQNNFNIFYDIIHRINQKSQNNNRLYNHTCYQLFQHLILKYIHYNSFQMLQNMFYTIYHKLNILHQYCHHNNHHNININCKIDI</sequence>
<accession>A0A8S1KTW1</accession>
<protein>
    <submittedName>
        <fullName evidence="1">Uncharacterized protein</fullName>
    </submittedName>
</protein>